<keyword evidence="1" id="KW-1133">Transmembrane helix</keyword>
<dbReference type="InterPro" id="IPR017853">
    <property type="entry name" value="GH"/>
</dbReference>
<dbReference type="SUPFAM" id="SSF51445">
    <property type="entry name" value="(Trans)glycosidases"/>
    <property type="match status" value="1"/>
</dbReference>
<evidence type="ECO:0000313" key="2">
    <source>
        <dbReference type="EMBL" id="HFQ78418.1"/>
    </source>
</evidence>
<comment type="caution">
    <text evidence="3">The sequence shown here is derived from an EMBL/GenBank/DDBJ whole genome shotgun (WGS) entry which is preliminary data.</text>
</comment>
<accession>A0A7J3N0E3</accession>
<name>A0A7J3N0E3_9CREN</name>
<dbReference type="EMBL" id="DTAU01000040">
    <property type="protein sequence ID" value="HFQ78418.1"/>
    <property type="molecule type" value="Genomic_DNA"/>
</dbReference>
<dbReference type="PANTHER" id="PTHR31451">
    <property type="match status" value="1"/>
</dbReference>
<keyword evidence="1" id="KW-0472">Membrane</keyword>
<dbReference type="GO" id="GO:0004553">
    <property type="term" value="F:hydrolase activity, hydrolyzing O-glycosyl compounds"/>
    <property type="evidence" value="ECO:0007669"/>
    <property type="project" value="InterPro"/>
</dbReference>
<feature type="transmembrane region" description="Helical" evidence="1">
    <location>
        <begin position="12"/>
        <end position="31"/>
    </location>
</feature>
<organism evidence="3">
    <name type="scientific">Ignisphaera aggregans</name>
    <dbReference type="NCBI Taxonomy" id="334771"/>
    <lineage>
        <taxon>Archaea</taxon>
        <taxon>Thermoproteota</taxon>
        <taxon>Thermoprotei</taxon>
        <taxon>Desulfurococcales</taxon>
        <taxon>Desulfurococcaceae</taxon>
        <taxon>Ignisphaera</taxon>
    </lineage>
</organism>
<dbReference type="InterPro" id="IPR045053">
    <property type="entry name" value="MAN-like"/>
</dbReference>
<evidence type="ECO:0000256" key="1">
    <source>
        <dbReference type="SAM" id="Phobius"/>
    </source>
</evidence>
<dbReference type="Gene3D" id="3.20.20.80">
    <property type="entry name" value="Glycosidases"/>
    <property type="match status" value="1"/>
</dbReference>
<dbReference type="AlphaFoldDB" id="A0A7J3N0E3"/>
<evidence type="ECO:0008006" key="4">
    <source>
        <dbReference type="Google" id="ProtNLM"/>
    </source>
</evidence>
<keyword evidence="1" id="KW-0812">Transmembrane</keyword>
<evidence type="ECO:0000313" key="3">
    <source>
        <dbReference type="EMBL" id="HGT99275.1"/>
    </source>
</evidence>
<sequence length="848" mass="95208">MSSKLSRISIPIITSMVVIASVAGIIGYIAGGSRAPVTQTYTHTYTLTSPVTSTKTITIGSIVTETTTSILTSTLISTLREAVETTATHTITMPTTYTQTVITTRTITATALPQQTVVPEGSRLFYFYLPWDDSIQTDISLADYLHKPAGKYGHVYVGSDGHLYVGNHRIKFLGVSVVGPGAFPTKEEAELIAARLAKFGVNLVRFHALDANWEPYNNIFSPPGTTRLNPTNLDRMDYFVAQLKKNGIYININLMCYRQFSSADGLPSEVNTMAVKDQHILPFFYEPARKLVKDFARALLTHVNPYTGLSYAEDPAVAMIEILNEYGATFGWLDGAVDRLPKVFRDALREKWNQFLIEKYGTTENLVKAWGSDSILPGENLESRTVDVFDLKDLILKRPSRRAREDWAEFLWRLDYEYFMDMYNFLKNELGVKALIAGTQSAWGGMPNIMAQLDIVDAHHYWRYPVGSGNNWYVQNDAMVNFPESNTLSQLAFRSVYGKPFTISEYNHPAPNMYRAEGFVFLSAYGALQDWDALMPYSYGPYTSGHIAMASWNSMMMRGTLDFDQDPARWAMMITAFMLFVRGDVSPAKHFVAIEMDRETEIQLVATQRASAWNMPNGVHLNIPYYVPLIHRARLVVANTTKPVDALSPRDVKPPEGSIIKSDTGELIWDCRDAGRCVFIVNTPRSIVLTGFISGKKFDLGDIVIEVKDTLLDGWATIALHVLEGTSFRDARKILIITIGAAFNNNMPIYNFDNRQLLFRTSLNLTKDDLSNLYGKKISNFGNWGRGPTIVEGIEATISIKTNRNIIAWSLDGMGRKTRSLTIVAKQEYRQIILSPTYGTIWYQAVVY</sequence>
<proteinExistence type="predicted"/>
<dbReference type="EMBL" id="DTDH01000215">
    <property type="protein sequence ID" value="HGT99275.1"/>
    <property type="molecule type" value="Genomic_DNA"/>
</dbReference>
<gene>
    <name evidence="2" type="ORF">ENT99_01775</name>
    <name evidence="3" type="ORF">ENU64_07630</name>
</gene>
<protein>
    <recommendedName>
        <fullName evidence="4">Glycoside hydrolase family 42 N-terminal domain-containing protein</fullName>
    </recommendedName>
</protein>
<reference evidence="3" key="1">
    <citation type="journal article" date="2020" name="mSystems">
        <title>Genome- and Community-Level Interaction Insights into Carbon Utilization and Element Cycling Functions of Hydrothermarchaeota in Hydrothermal Sediment.</title>
        <authorList>
            <person name="Zhou Z."/>
            <person name="Liu Y."/>
            <person name="Xu W."/>
            <person name="Pan J."/>
            <person name="Luo Z.H."/>
            <person name="Li M."/>
        </authorList>
    </citation>
    <scope>NUCLEOTIDE SEQUENCE [LARGE SCALE GENOMIC DNA]</scope>
    <source>
        <strain evidence="2">SpSt-629</strain>
        <strain evidence="3">SpSt-688</strain>
    </source>
</reference>